<protein>
    <recommendedName>
        <fullName evidence="3">BrnT family toxin</fullName>
    </recommendedName>
</protein>
<evidence type="ECO:0000313" key="2">
    <source>
        <dbReference type="Proteomes" id="UP000187891"/>
    </source>
</evidence>
<evidence type="ECO:0000313" key="1">
    <source>
        <dbReference type="EMBL" id="SCX04826.1"/>
    </source>
</evidence>
<dbReference type="RefSeq" id="WP_077117568.1">
    <property type="nucleotide sequence ID" value="NZ_FMUE01000001.1"/>
</dbReference>
<name>A0A1R3TDD0_9HYPH</name>
<gene>
    <name evidence="1" type="ORF">DSM25559_0468</name>
</gene>
<accession>A0A1R3TDD0</accession>
<reference evidence="2" key="1">
    <citation type="submission" date="2016-10" db="EMBL/GenBank/DDBJ databases">
        <authorList>
            <person name="Wibberg D."/>
        </authorList>
    </citation>
    <scope>NUCLEOTIDE SEQUENCE [LARGE SCALE GENOMIC DNA]</scope>
</reference>
<proteinExistence type="predicted"/>
<dbReference type="Gene3D" id="3.10.450.530">
    <property type="entry name" value="Ribonuclease toxin, BrnT, of type II toxin-antitoxin system"/>
    <property type="match status" value="1"/>
</dbReference>
<dbReference type="Pfam" id="PF04365">
    <property type="entry name" value="BrnT_toxin"/>
    <property type="match status" value="1"/>
</dbReference>
<evidence type="ECO:0008006" key="3">
    <source>
        <dbReference type="Google" id="ProtNLM"/>
    </source>
</evidence>
<dbReference type="InterPro" id="IPR007460">
    <property type="entry name" value="BrnT_toxin"/>
</dbReference>
<organism evidence="1 2">
    <name type="scientific">Agrobacterium rosae</name>
    <dbReference type="NCBI Taxonomy" id="1972867"/>
    <lineage>
        <taxon>Bacteria</taxon>
        <taxon>Pseudomonadati</taxon>
        <taxon>Pseudomonadota</taxon>
        <taxon>Alphaproteobacteria</taxon>
        <taxon>Hyphomicrobiales</taxon>
        <taxon>Rhizobiaceae</taxon>
        <taxon>Rhizobium/Agrobacterium group</taxon>
        <taxon>Agrobacterium</taxon>
    </lineage>
</organism>
<dbReference type="STRING" id="1907666.DSM25559_0468"/>
<dbReference type="Proteomes" id="UP000187891">
    <property type="component" value="Unassembled WGS sequence"/>
</dbReference>
<dbReference type="AlphaFoldDB" id="A0A1R3TDD0"/>
<sequence>MFAVKREFISFEWDDNKRLKNIEKHGIDFPRAARAFSHPHLESQSDQNGESRILAICPETERLIAIVYTMRGDVCRIISARAARKNEQTAYRQIFG</sequence>
<dbReference type="InterPro" id="IPR038573">
    <property type="entry name" value="BrnT_sf"/>
</dbReference>
<dbReference type="EMBL" id="FMUE01000001">
    <property type="protein sequence ID" value="SCX04826.1"/>
    <property type="molecule type" value="Genomic_DNA"/>
</dbReference>